<evidence type="ECO:0000256" key="1">
    <source>
        <dbReference type="SAM" id="MobiDB-lite"/>
    </source>
</evidence>
<feature type="compositionally biased region" description="Basic and acidic residues" evidence="1">
    <location>
        <begin position="22"/>
        <end position="31"/>
    </location>
</feature>
<gene>
    <name evidence="2" type="ORF">SAMN04488005_3075</name>
</gene>
<evidence type="ECO:0000313" key="2">
    <source>
        <dbReference type="EMBL" id="SFR58973.1"/>
    </source>
</evidence>
<dbReference type="AlphaFoldDB" id="A0A1I6HWZ9"/>
<protein>
    <submittedName>
        <fullName evidence="2">Uncharacterized protein</fullName>
    </submittedName>
</protein>
<evidence type="ECO:0000313" key="3">
    <source>
        <dbReference type="Proteomes" id="UP000199478"/>
    </source>
</evidence>
<proteinExistence type="predicted"/>
<accession>A0A1I6HWZ9</accession>
<sequence>MTSQTPTQMKIETSAELLENDILPKTREVHTDPNVPCPSTTNLPKALGESIAKKSPAQWAYERIIMYIQNFEKQLDNNHEVGVGLAGGLTGVIRIEGLGYYDPDIVTYYGVNDEGAKTQLIQHVSQLNVTLIASPKHIDQPEPNRIGFQLAAALERDTDETG</sequence>
<dbReference type="EMBL" id="FOYP01000003">
    <property type="protein sequence ID" value="SFR58973.1"/>
    <property type="molecule type" value="Genomic_DNA"/>
</dbReference>
<name>A0A1I6HWZ9_9RHOB</name>
<dbReference type="Proteomes" id="UP000199478">
    <property type="component" value="Unassembled WGS sequence"/>
</dbReference>
<organism evidence="2 3">
    <name type="scientific">Yoonia tamlensis</name>
    <dbReference type="NCBI Taxonomy" id="390270"/>
    <lineage>
        <taxon>Bacteria</taxon>
        <taxon>Pseudomonadati</taxon>
        <taxon>Pseudomonadota</taxon>
        <taxon>Alphaproteobacteria</taxon>
        <taxon>Rhodobacterales</taxon>
        <taxon>Paracoccaceae</taxon>
        <taxon>Yoonia</taxon>
    </lineage>
</organism>
<dbReference type="STRING" id="390270.SAMN04488005_3075"/>
<feature type="region of interest" description="Disordered" evidence="1">
    <location>
        <begin position="22"/>
        <end position="45"/>
    </location>
</feature>
<dbReference type="InterPro" id="IPR046171">
    <property type="entry name" value="DUF6173"/>
</dbReference>
<keyword evidence="3" id="KW-1185">Reference proteome</keyword>
<dbReference type="Pfam" id="PF19670">
    <property type="entry name" value="DUF6173"/>
    <property type="match status" value="1"/>
</dbReference>
<reference evidence="3" key="1">
    <citation type="submission" date="2016-10" db="EMBL/GenBank/DDBJ databases">
        <authorList>
            <person name="Varghese N."/>
            <person name="Submissions S."/>
        </authorList>
    </citation>
    <scope>NUCLEOTIDE SEQUENCE [LARGE SCALE GENOMIC DNA]</scope>
    <source>
        <strain evidence="3">DSM 26879</strain>
    </source>
</reference>